<dbReference type="EMBL" id="CM046106">
    <property type="protein sequence ID" value="KAI8435618.1"/>
    <property type="molecule type" value="Genomic_DNA"/>
</dbReference>
<protein>
    <submittedName>
        <fullName evidence="1">Uncharacterized protein</fullName>
    </submittedName>
</protein>
<comment type="caution">
    <text evidence="1">The sequence shown here is derived from an EMBL/GenBank/DDBJ whole genome shotgun (WGS) entry which is preliminary data.</text>
</comment>
<gene>
    <name evidence="1" type="ORF">MSG28_003888</name>
</gene>
<evidence type="ECO:0000313" key="1">
    <source>
        <dbReference type="EMBL" id="KAI8435618.1"/>
    </source>
</evidence>
<name>A0ACC0KGJ9_CHOFU</name>
<sequence length="740" mass="79919">MEKRNVYNFIKLSVKSIVIVNSNAMEAMDIQAVESKLSDVTVTAIPMSGKNVHKELGHGGSSHATISTVPAASPSSNGKDKDNGTSKYAQLLAVIEEMGKEVRPSYSGSRSSAERLKRGIVHARILVRECLIETERSARHYDEKARLWDTRSLKRCVSETPVGGGVWRLKWHPTDPGTVLAACMYGGFRVLGVNDPEISVLCEYLEHESIAYGADWKFNQSGLVATPSVLQCRPRARSPFRKWSRRRAAPAPSSPPPSPVWGVVVVTSVRACCSAGRARAARSGSGRGGARRPRPPRRPPSPFGGGGCYLSPSVLQCRPRARSPFRKWSRRRAAPAPASPPPFPVWGVVVVTSVRACCSAGRARAARSGSGRGGARRPRPPRRPPSPFGGWWLLLSPSVLQCRPRARSPFRKWSRRRAAPAPASRPLPRLGGGGCYLSPSVLQCRPRARSPFRKWSRRRAAPAPSSPPPFPVWGVVVVTSVRACCSAGRARAARSGSGRGGARRPRPPRRPPPVWRVVVVTSVRACCSAGRRAQPVPEVVAAARGARARLAPPSPFGGWWLLPQSERAAVQAARAQPVPEVVAAARGARALLAAPSPVWRVWVVTSVERAAVQAARAQPVPEVVAAGARRPRPPRRPPPPFGGWWLLPQSERAAVQAARAQPFRKWSRRRARPRRLAAPPRLAVVVVTSVRACCSAGRRAQPVPEVVTRGGAARARLAALLLRAGVHPPITDMGESRGTI</sequence>
<accession>A0ACC0KGJ9</accession>
<proteinExistence type="predicted"/>
<evidence type="ECO:0000313" key="2">
    <source>
        <dbReference type="Proteomes" id="UP001064048"/>
    </source>
</evidence>
<reference evidence="1 2" key="1">
    <citation type="journal article" date="2022" name="Genome Biol. Evol.">
        <title>The Spruce Budworm Genome: Reconstructing the Evolutionary History of Antifreeze Proteins.</title>
        <authorList>
            <person name="Beliveau C."/>
            <person name="Gagne P."/>
            <person name="Picq S."/>
            <person name="Vernygora O."/>
            <person name="Keeling C.I."/>
            <person name="Pinkney K."/>
            <person name="Doucet D."/>
            <person name="Wen F."/>
            <person name="Johnston J.S."/>
            <person name="Maaroufi H."/>
            <person name="Boyle B."/>
            <person name="Laroche J."/>
            <person name="Dewar K."/>
            <person name="Juretic N."/>
            <person name="Blackburn G."/>
            <person name="Nisole A."/>
            <person name="Brunet B."/>
            <person name="Brandao M."/>
            <person name="Lumley L."/>
            <person name="Duan J."/>
            <person name="Quan G."/>
            <person name="Lucarotti C.J."/>
            <person name="Roe A.D."/>
            <person name="Sperling F.A.H."/>
            <person name="Levesque R.C."/>
            <person name="Cusson M."/>
        </authorList>
    </citation>
    <scope>NUCLEOTIDE SEQUENCE [LARGE SCALE GENOMIC DNA]</scope>
    <source>
        <strain evidence="1">Glfc:IPQL:Cfum</strain>
    </source>
</reference>
<keyword evidence="2" id="KW-1185">Reference proteome</keyword>
<organism evidence="1 2">
    <name type="scientific">Choristoneura fumiferana</name>
    <name type="common">Spruce budworm moth</name>
    <name type="synonym">Archips fumiferana</name>
    <dbReference type="NCBI Taxonomy" id="7141"/>
    <lineage>
        <taxon>Eukaryota</taxon>
        <taxon>Metazoa</taxon>
        <taxon>Ecdysozoa</taxon>
        <taxon>Arthropoda</taxon>
        <taxon>Hexapoda</taxon>
        <taxon>Insecta</taxon>
        <taxon>Pterygota</taxon>
        <taxon>Neoptera</taxon>
        <taxon>Endopterygota</taxon>
        <taxon>Lepidoptera</taxon>
        <taxon>Glossata</taxon>
        <taxon>Ditrysia</taxon>
        <taxon>Tortricoidea</taxon>
        <taxon>Tortricidae</taxon>
        <taxon>Tortricinae</taxon>
        <taxon>Choristoneura</taxon>
    </lineage>
</organism>
<dbReference type="Proteomes" id="UP001064048">
    <property type="component" value="Chromosome 6"/>
</dbReference>